<protein>
    <submittedName>
        <fullName evidence="1">Uncharacterized protein</fullName>
    </submittedName>
</protein>
<gene>
    <name evidence="1" type="ORF">GQ55_9G277200</name>
</gene>
<reference evidence="1 2" key="1">
    <citation type="submission" date="2018-04" db="EMBL/GenBank/DDBJ databases">
        <title>WGS assembly of Panicum hallii var. hallii HAL2.</title>
        <authorList>
            <person name="Lovell J."/>
            <person name="Jenkins J."/>
            <person name="Lowry D."/>
            <person name="Mamidi S."/>
            <person name="Sreedasyam A."/>
            <person name="Weng X."/>
            <person name="Barry K."/>
            <person name="Bonette J."/>
            <person name="Campitelli B."/>
            <person name="Daum C."/>
            <person name="Gordon S."/>
            <person name="Gould B."/>
            <person name="Lipzen A."/>
            <person name="MacQueen A."/>
            <person name="Palacio-Mejia J."/>
            <person name="Plott C."/>
            <person name="Shakirov E."/>
            <person name="Shu S."/>
            <person name="Yoshinaga Y."/>
            <person name="Zane M."/>
            <person name="Rokhsar D."/>
            <person name="Grimwood J."/>
            <person name="Schmutz J."/>
            <person name="Juenger T."/>
        </authorList>
    </citation>
    <scope>NUCLEOTIDE SEQUENCE [LARGE SCALE GENOMIC DNA]</scope>
    <source>
        <strain evidence="2">cv. HAL2</strain>
    </source>
</reference>
<accession>A0A2T7C7H7</accession>
<dbReference type="Gramene" id="PUZ39282">
    <property type="protein sequence ID" value="PUZ39282"/>
    <property type="gene ID" value="GQ55_9G277200"/>
</dbReference>
<dbReference type="EMBL" id="CM009757">
    <property type="protein sequence ID" value="PUZ39282.1"/>
    <property type="molecule type" value="Genomic_DNA"/>
</dbReference>
<dbReference type="Proteomes" id="UP000244336">
    <property type="component" value="Chromosome 9"/>
</dbReference>
<evidence type="ECO:0000313" key="1">
    <source>
        <dbReference type="EMBL" id="PUZ39282.1"/>
    </source>
</evidence>
<evidence type="ECO:0000313" key="2">
    <source>
        <dbReference type="Proteomes" id="UP000244336"/>
    </source>
</evidence>
<dbReference type="AlphaFoldDB" id="A0A2T7C7H7"/>
<keyword evidence="2" id="KW-1185">Reference proteome</keyword>
<name>A0A2T7C7H7_9POAL</name>
<proteinExistence type="predicted"/>
<sequence>MGGELRHGLVDLGGEKDGVDGELYHGLVDLGREKGGELRLALLTWAGRMTAREESFGMASSREMGGASGELQLASSIWPGRRVARAENSYSAFLNLGAKRAAAGEDGYACVGHER</sequence>
<organism evidence="1 2">
    <name type="scientific">Panicum hallii var. hallii</name>
    <dbReference type="NCBI Taxonomy" id="1504633"/>
    <lineage>
        <taxon>Eukaryota</taxon>
        <taxon>Viridiplantae</taxon>
        <taxon>Streptophyta</taxon>
        <taxon>Embryophyta</taxon>
        <taxon>Tracheophyta</taxon>
        <taxon>Spermatophyta</taxon>
        <taxon>Magnoliopsida</taxon>
        <taxon>Liliopsida</taxon>
        <taxon>Poales</taxon>
        <taxon>Poaceae</taxon>
        <taxon>PACMAD clade</taxon>
        <taxon>Panicoideae</taxon>
        <taxon>Panicodae</taxon>
        <taxon>Paniceae</taxon>
        <taxon>Panicinae</taxon>
        <taxon>Panicum</taxon>
        <taxon>Panicum sect. Panicum</taxon>
    </lineage>
</organism>